<proteinExistence type="predicted"/>
<reference evidence="1 2" key="1">
    <citation type="submission" date="2017-11" db="EMBL/GenBank/DDBJ databases">
        <title>Draft Genome Sequence of Lactobacillus curieae NBRC 111893 isolated from Koso, a Japanese sugar-Vegetable Fermented Beverage.</title>
        <authorList>
            <person name="Chiou T.Y."/>
            <person name="Oshima K."/>
            <person name="Suda W."/>
            <person name="Hattori M."/>
            <person name="Takahashi T."/>
        </authorList>
    </citation>
    <scope>NUCLEOTIDE SEQUENCE [LARGE SCALE GENOMIC DNA]</scope>
    <source>
        <strain evidence="1 2">NBRC111893</strain>
    </source>
</reference>
<dbReference type="AlphaFoldDB" id="A0A401FKN1"/>
<dbReference type="Proteomes" id="UP000286974">
    <property type="component" value="Unassembled WGS sequence"/>
</dbReference>
<accession>A0A401FKN1</accession>
<dbReference type="EMBL" id="BEXA01000002">
    <property type="protein sequence ID" value="GAY72940.1"/>
    <property type="molecule type" value="Genomic_DNA"/>
</dbReference>
<evidence type="ECO:0000313" key="1">
    <source>
        <dbReference type="EMBL" id="GAY72940.1"/>
    </source>
</evidence>
<sequence>MNQLDHSVPKKSPTFNPNKKLASAKLKVNYYSTEIKKG</sequence>
<keyword evidence="2" id="KW-1185">Reference proteome</keyword>
<gene>
    <name evidence="1" type="ORF">NBRC111893_1086</name>
</gene>
<name>A0A401FKN1_9LACO</name>
<comment type="caution">
    <text evidence="1">The sequence shown here is derived from an EMBL/GenBank/DDBJ whole genome shotgun (WGS) entry which is preliminary data.</text>
</comment>
<evidence type="ECO:0000313" key="2">
    <source>
        <dbReference type="Proteomes" id="UP000286974"/>
    </source>
</evidence>
<protein>
    <submittedName>
        <fullName evidence="1">Uncharacterized protein</fullName>
    </submittedName>
</protein>
<organism evidence="1 2">
    <name type="scientific">Lentilactobacillus kosonis</name>
    <dbReference type="NCBI Taxonomy" id="2810561"/>
    <lineage>
        <taxon>Bacteria</taxon>
        <taxon>Bacillati</taxon>
        <taxon>Bacillota</taxon>
        <taxon>Bacilli</taxon>
        <taxon>Lactobacillales</taxon>
        <taxon>Lactobacillaceae</taxon>
        <taxon>Lentilactobacillus</taxon>
    </lineage>
</organism>